<feature type="region of interest" description="Disordered" evidence="1">
    <location>
        <begin position="958"/>
        <end position="1066"/>
    </location>
</feature>
<dbReference type="GO" id="GO:0046394">
    <property type="term" value="P:carboxylic acid biosynthetic process"/>
    <property type="evidence" value="ECO:0007669"/>
    <property type="project" value="UniProtKB-ARBA"/>
</dbReference>
<dbReference type="GO" id="GO:0006520">
    <property type="term" value="P:amino acid metabolic process"/>
    <property type="evidence" value="ECO:0007669"/>
    <property type="project" value="UniProtKB-ARBA"/>
</dbReference>
<feature type="compositionally biased region" description="Gly residues" evidence="1">
    <location>
        <begin position="776"/>
        <end position="802"/>
    </location>
</feature>
<evidence type="ECO:0000313" key="3">
    <source>
        <dbReference type="EMBL" id="KAF7307156.1"/>
    </source>
</evidence>
<dbReference type="Pfam" id="PF15460">
    <property type="entry name" value="SAS4"/>
    <property type="match status" value="1"/>
</dbReference>
<dbReference type="Pfam" id="PF13840">
    <property type="entry name" value="ACT_7"/>
    <property type="match status" value="1"/>
</dbReference>
<feature type="compositionally biased region" description="Pro residues" evidence="1">
    <location>
        <begin position="835"/>
        <end position="845"/>
    </location>
</feature>
<feature type="compositionally biased region" description="Basic residues" evidence="1">
    <location>
        <begin position="501"/>
        <end position="517"/>
    </location>
</feature>
<accession>A0A8H6W8P5</accession>
<dbReference type="InterPro" id="IPR027795">
    <property type="entry name" value="CASTOR_ACT_dom"/>
</dbReference>
<evidence type="ECO:0000256" key="1">
    <source>
        <dbReference type="SAM" id="MobiDB-lite"/>
    </source>
</evidence>
<dbReference type="InterPro" id="IPR029184">
    <property type="entry name" value="Sas4_dom"/>
</dbReference>
<dbReference type="InterPro" id="IPR029332">
    <property type="entry name" value="PEHE_dom"/>
</dbReference>
<dbReference type="InterPro" id="IPR045865">
    <property type="entry name" value="ACT-like_dom_sf"/>
</dbReference>
<dbReference type="AlphaFoldDB" id="A0A8H6W8P5"/>
<proteinExistence type="predicted"/>
<reference evidence="3" key="1">
    <citation type="submission" date="2020-05" db="EMBL/GenBank/DDBJ databases">
        <title>Mycena genomes resolve the evolution of fungal bioluminescence.</title>
        <authorList>
            <person name="Tsai I.J."/>
        </authorList>
    </citation>
    <scope>NUCLEOTIDE SEQUENCE</scope>
    <source>
        <strain evidence="3">171206Taipei</strain>
    </source>
</reference>
<feature type="compositionally biased region" description="Basic and acidic residues" evidence="1">
    <location>
        <begin position="1000"/>
        <end position="1011"/>
    </location>
</feature>
<feature type="compositionally biased region" description="Acidic residues" evidence="1">
    <location>
        <begin position="961"/>
        <end position="986"/>
    </location>
</feature>
<keyword evidence="4" id="KW-1185">Reference proteome</keyword>
<dbReference type="GeneID" id="59344399"/>
<feature type="region of interest" description="Disordered" evidence="1">
    <location>
        <begin position="1187"/>
        <end position="1236"/>
    </location>
</feature>
<feature type="region of interest" description="Disordered" evidence="1">
    <location>
        <begin position="600"/>
        <end position="859"/>
    </location>
</feature>
<feature type="compositionally biased region" description="Low complexity" evidence="1">
    <location>
        <begin position="607"/>
        <end position="630"/>
    </location>
</feature>
<evidence type="ECO:0000259" key="2">
    <source>
        <dbReference type="SMART" id="SM01300"/>
    </source>
</evidence>
<dbReference type="SUPFAM" id="SSF55021">
    <property type="entry name" value="ACT-like"/>
    <property type="match status" value="1"/>
</dbReference>
<dbReference type="Proteomes" id="UP000636479">
    <property type="component" value="Unassembled WGS sequence"/>
</dbReference>
<feature type="compositionally biased region" description="Low complexity" evidence="1">
    <location>
        <begin position="450"/>
        <end position="461"/>
    </location>
</feature>
<dbReference type="EMBL" id="JACAZF010000004">
    <property type="protein sequence ID" value="KAF7307156.1"/>
    <property type="molecule type" value="Genomic_DNA"/>
</dbReference>
<sequence>MAPPSDHECLHVHTLSGSWFVRQLQLTELNKALQDLLAEDDESFISITRTKDELSVVGVYREGITPSEYAEFATWSAFKIAGPMEFNLTGVLSGFTEPLKRSEIGIFAVSTWNTDYILVRGFQFVQRERVKLIGQIRCPELPHRPAWSRNDFTLLLDPSNHISFMDSDATLAAKIQQGFQKRILPSRSRRGGPGVGSGIGSCDIDDLILHNEARPELDSVVPSDTVILFRTDDRLEQVAQELAIAGPSAAINVTARETYFDRPDVIKGFREQLEIEVPSFEIVQVTSRLRAKVPTTLPDPSAADSDSVYEKRHRKFEAFEKRQRLREKEKLKHEQYKLKERIDQLRAMDNSAFLAAPADWFSPRPLHQDYVDEDAGLGILGATPQQYAEGERRRREMLENAQSLEERYRILLPARKQSSADALLTPEEPYSEDEPPPQKNPKLVITRFKQSQPSTSSPASPNKKRRRTSPAPSSPRKGRLINYPHPIEEDELDPDYERPVKAKGRPKSSRKRAKLDHHPHSQLQFGYVPDQPIDVVGDDVPIEQPPPPPPEPPTVDGHLTDEERQIVEQHLMVDDEPPAVVEHPLMVHQPPVIEQPPAIEQHPSIEQPPAIDEPPAIEQPPAIQQIPAIQEHPEPPAFGHYPAFSQYPGLDQYPTFHPPSDQYFPDGQYPAMAQYSSIEQPPANGHYPEMEPEQPPGIQLYPQMEQIEQHPPIEQLTVFERAASPFSSDDPSMLTPPPKSESTSSYRDESVPPIQTLSAPVARGTRGTRGNRGTRGARGGRGGRGAGRGVGRGASRGGARGGNRGRGRGGRISLPAPLAPPVPVTPPSTTATPAEPTPAPSPPPQTVRVSAPPATRGGRVYNVHRKSITTVLAIPANATSAYRKLVKTPSIMVAAGRTSRNTRDAFGVKIPSFLTSKEEYEFELPLSIREWVREEGPLPEGPEHWDDERVVQESRRVALGVDDDDPLSDLDSDEPTSDSKDELDDTGESKLPSLEPSPEPEDRMDNSKEDAPGTPNPEQQMNFADMPEDPGQFQPLNIDPQRHMVDFPQDLPGQPEPQTSEPHQSIPDFVPMEINHVDFLTGESESVFRPPASIEELVKTEIPPADQFRTGHYGQLPEANEDVFMAVVDSKATAERAVSYTRHASIGNGNGHAGVYMSQRISDPLDDLDDELALRDEADFLAVNDTEYMGKNSLRSRGKKEATPSKGRRRQTPRKVAPSLPPDDDDAFERDAYKTM</sequence>
<organism evidence="3 4">
    <name type="scientific">Mycena indigotica</name>
    <dbReference type="NCBI Taxonomy" id="2126181"/>
    <lineage>
        <taxon>Eukaryota</taxon>
        <taxon>Fungi</taxon>
        <taxon>Dikarya</taxon>
        <taxon>Basidiomycota</taxon>
        <taxon>Agaricomycotina</taxon>
        <taxon>Agaricomycetes</taxon>
        <taxon>Agaricomycetidae</taxon>
        <taxon>Agaricales</taxon>
        <taxon>Marasmiineae</taxon>
        <taxon>Mycenaceae</taxon>
        <taxon>Mycena</taxon>
    </lineage>
</organism>
<dbReference type="Gene3D" id="3.30.2130.10">
    <property type="entry name" value="VC0802-like"/>
    <property type="match status" value="1"/>
</dbReference>
<feature type="domain" description="PEHE" evidence="2">
    <location>
        <begin position="275"/>
        <end position="410"/>
    </location>
</feature>
<protein>
    <submittedName>
        <fullName evidence="3">ACT-7 domain-containing protein</fullName>
    </submittedName>
</protein>
<comment type="caution">
    <text evidence="3">The sequence shown here is derived from an EMBL/GenBank/DDBJ whole genome shotgun (WGS) entry which is preliminary data.</text>
</comment>
<name>A0A8H6W8P5_9AGAR</name>
<dbReference type="RefSeq" id="XP_037222175.1">
    <property type="nucleotide sequence ID" value="XM_037361883.1"/>
</dbReference>
<dbReference type="GO" id="GO:0000123">
    <property type="term" value="C:histone acetyltransferase complex"/>
    <property type="evidence" value="ECO:0007669"/>
    <property type="project" value="UniProtKB-ARBA"/>
</dbReference>
<dbReference type="PANTHER" id="PTHR48125">
    <property type="entry name" value="LP07818P1"/>
    <property type="match status" value="1"/>
</dbReference>
<evidence type="ECO:0000313" key="4">
    <source>
        <dbReference type="Proteomes" id="UP000636479"/>
    </source>
</evidence>
<gene>
    <name evidence="3" type="ORF">MIND_00509000</name>
</gene>
<dbReference type="SMART" id="SM01300">
    <property type="entry name" value="PEHE"/>
    <property type="match status" value="1"/>
</dbReference>
<dbReference type="PANTHER" id="PTHR48125:SF12">
    <property type="entry name" value="AT HOOK TRANSCRIPTION FACTOR FAMILY-RELATED"/>
    <property type="match status" value="1"/>
</dbReference>
<feature type="region of interest" description="Disordered" evidence="1">
    <location>
        <begin position="418"/>
        <end position="558"/>
    </location>
</feature>
<dbReference type="OrthoDB" id="2555515at2759"/>
<feature type="compositionally biased region" description="Pro residues" evidence="1">
    <location>
        <begin position="543"/>
        <end position="553"/>
    </location>
</feature>
<feature type="compositionally biased region" description="Pro residues" evidence="1">
    <location>
        <begin position="817"/>
        <end position="826"/>
    </location>
</feature>